<evidence type="ECO:0000256" key="5">
    <source>
        <dbReference type="ARBA" id="ARBA00023239"/>
    </source>
</evidence>
<dbReference type="Pfam" id="PF16363">
    <property type="entry name" value="GDP_Man_Dehyd"/>
    <property type="match status" value="1"/>
</dbReference>
<dbReference type="GO" id="GO:0042351">
    <property type="term" value="P:'de novo' GDP-L-fucose biosynthetic process"/>
    <property type="evidence" value="ECO:0007669"/>
    <property type="project" value="TreeGrafter"/>
</dbReference>
<dbReference type="Gene3D" id="3.90.25.10">
    <property type="entry name" value="UDP-galactose 4-epimerase, domain 1"/>
    <property type="match status" value="1"/>
</dbReference>
<evidence type="ECO:0000256" key="6">
    <source>
        <dbReference type="ARBA" id="ARBA00059383"/>
    </source>
</evidence>
<name>A0A1F5WFZ6_9BACT</name>
<dbReference type="GO" id="GO:0008446">
    <property type="term" value="F:GDP-mannose 4,6-dehydratase activity"/>
    <property type="evidence" value="ECO:0007669"/>
    <property type="project" value="UniProtKB-EC"/>
</dbReference>
<dbReference type="Gene3D" id="3.40.50.720">
    <property type="entry name" value="NAD(P)-binding Rossmann-like Domain"/>
    <property type="match status" value="1"/>
</dbReference>
<evidence type="ECO:0000256" key="3">
    <source>
        <dbReference type="ARBA" id="ARBA00009263"/>
    </source>
</evidence>
<comment type="function">
    <text evidence="6">Catalyzes the conversion of GDP-D-mannose to GDP-4-dehydro-6-deoxy-D-mannose.</text>
</comment>
<comment type="similarity">
    <text evidence="3">Belongs to the NAD(P)-dependent epimerase/dehydratase family. GDP-mannose 4,6-dehydratase subfamily.</text>
</comment>
<feature type="domain" description="NAD(P)-binding" evidence="8">
    <location>
        <begin position="6"/>
        <end position="325"/>
    </location>
</feature>
<dbReference type="InterPro" id="IPR006368">
    <property type="entry name" value="GDP_Man_deHydtase"/>
</dbReference>
<evidence type="ECO:0000313" key="10">
    <source>
        <dbReference type="Proteomes" id="UP000178406"/>
    </source>
</evidence>
<evidence type="ECO:0000256" key="1">
    <source>
        <dbReference type="ARBA" id="ARBA00000188"/>
    </source>
</evidence>
<dbReference type="InterPro" id="IPR016040">
    <property type="entry name" value="NAD(P)-bd_dom"/>
</dbReference>
<feature type="region of interest" description="Disordered" evidence="7">
    <location>
        <begin position="125"/>
        <end position="145"/>
    </location>
</feature>
<evidence type="ECO:0000256" key="7">
    <source>
        <dbReference type="SAM" id="MobiDB-lite"/>
    </source>
</evidence>
<dbReference type="STRING" id="1798338.A3J56_02385"/>
<evidence type="ECO:0000313" key="9">
    <source>
        <dbReference type="EMBL" id="OGF74618.1"/>
    </source>
</evidence>
<dbReference type="EMBL" id="MFHQ01000009">
    <property type="protein sequence ID" value="OGF74618.1"/>
    <property type="molecule type" value="Genomic_DNA"/>
</dbReference>
<dbReference type="EC" id="4.2.1.47" evidence="4"/>
<evidence type="ECO:0000259" key="8">
    <source>
        <dbReference type="Pfam" id="PF16363"/>
    </source>
</evidence>
<comment type="catalytic activity">
    <reaction evidence="1">
        <text>GDP-alpha-D-mannose = GDP-4-dehydro-alpha-D-rhamnose + H2O</text>
        <dbReference type="Rhea" id="RHEA:23820"/>
        <dbReference type="ChEBI" id="CHEBI:15377"/>
        <dbReference type="ChEBI" id="CHEBI:57527"/>
        <dbReference type="ChEBI" id="CHEBI:57964"/>
        <dbReference type="EC" id="4.2.1.47"/>
    </reaction>
</comment>
<feature type="compositionally biased region" description="Polar residues" evidence="7">
    <location>
        <begin position="136"/>
        <end position="145"/>
    </location>
</feature>
<sequence length="342" mass="38993">MSKRALITGITGQDGSYLAELLLEKGYEVYGLVRRSSNDPFVRIEHIKNRLRILSGSITDLGAVRSVMEQARPDEVYNLAAQSHVGDSFCCALETFDTNYYGALKVVDEALRVNRNVRIYQASTSEMFGNSPPPQNERTSFNPQSPYAEAKTATHEKIVLPCRNAGCFICSGFLFNHESPRRGKHFVTRKITYSLAKIVLGLQDHLELGNLDAKRDWGYAPDYVKAMWKMLQKEKPDDYVVATGKTHSVRDFVTIAARMLARELRWDGQGAYEVGYDQFGNIIVRVNQAFYRPQEVHYLEGDAQKACRILGWKPEKRFVEMIYEMVQNDIREVYHNKSTLVA</sequence>
<proteinExistence type="inferred from homology"/>
<organism evidence="9 10">
    <name type="scientific">Candidatus Giovannonibacteria bacterium RIFCSPHIGHO2_02_FULL_46_20</name>
    <dbReference type="NCBI Taxonomy" id="1798338"/>
    <lineage>
        <taxon>Bacteria</taxon>
        <taxon>Candidatus Giovannoniibacteriota</taxon>
    </lineage>
</organism>
<dbReference type="PANTHER" id="PTHR43715:SF1">
    <property type="entry name" value="GDP-MANNOSE 4,6 DEHYDRATASE"/>
    <property type="match status" value="1"/>
</dbReference>
<dbReference type="PANTHER" id="PTHR43715">
    <property type="entry name" value="GDP-MANNOSE 4,6-DEHYDRATASE"/>
    <property type="match status" value="1"/>
</dbReference>
<reference evidence="9 10" key="1">
    <citation type="journal article" date="2016" name="Nat. Commun.">
        <title>Thousands of microbial genomes shed light on interconnected biogeochemical processes in an aquifer system.</title>
        <authorList>
            <person name="Anantharaman K."/>
            <person name="Brown C.T."/>
            <person name="Hug L.A."/>
            <person name="Sharon I."/>
            <person name="Castelle C.J."/>
            <person name="Probst A.J."/>
            <person name="Thomas B.C."/>
            <person name="Singh A."/>
            <person name="Wilkins M.J."/>
            <person name="Karaoz U."/>
            <person name="Brodie E.L."/>
            <person name="Williams K.H."/>
            <person name="Hubbard S.S."/>
            <person name="Banfield J.F."/>
        </authorList>
    </citation>
    <scope>NUCLEOTIDE SEQUENCE [LARGE SCALE GENOMIC DNA]</scope>
</reference>
<dbReference type="AlphaFoldDB" id="A0A1F5WFZ6"/>
<evidence type="ECO:0000256" key="2">
    <source>
        <dbReference type="ARBA" id="ARBA00001937"/>
    </source>
</evidence>
<keyword evidence="5" id="KW-0456">Lyase</keyword>
<dbReference type="SUPFAM" id="SSF51735">
    <property type="entry name" value="NAD(P)-binding Rossmann-fold domains"/>
    <property type="match status" value="1"/>
</dbReference>
<evidence type="ECO:0000256" key="4">
    <source>
        <dbReference type="ARBA" id="ARBA00011989"/>
    </source>
</evidence>
<accession>A0A1F5WFZ6</accession>
<protein>
    <recommendedName>
        <fullName evidence="4">GDP-mannose 4,6-dehydratase</fullName>
        <ecNumber evidence="4">4.2.1.47</ecNumber>
    </recommendedName>
</protein>
<dbReference type="InterPro" id="IPR036291">
    <property type="entry name" value="NAD(P)-bd_dom_sf"/>
</dbReference>
<dbReference type="Proteomes" id="UP000178406">
    <property type="component" value="Unassembled WGS sequence"/>
</dbReference>
<dbReference type="CDD" id="cd05260">
    <property type="entry name" value="GDP_MD_SDR_e"/>
    <property type="match status" value="1"/>
</dbReference>
<comment type="cofactor">
    <cofactor evidence="2">
        <name>NADP(+)</name>
        <dbReference type="ChEBI" id="CHEBI:58349"/>
    </cofactor>
</comment>
<dbReference type="FunFam" id="3.40.50.720:FF:000924">
    <property type="entry name" value="GDP-mannose 4,6 dehydratase"/>
    <property type="match status" value="1"/>
</dbReference>
<gene>
    <name evidence="9" type="ORF">A3J56_02385</name>
</gene>
<comment type="caution">
    <text evidence="9">The sequence shown here is derived from an EMBL/GenBank/DDBJ whole genome shotgun (WGS) entry which is preliminary data.</text>
</comment>